<dbReference type="Pfam" id="PF00098">
    <property type="entry name" value="zf-CCHC"/>
    <property type="match status" value="1"/>
</dbReference>
<reference evidence="4" key="1">
    <citation type="journal article" date="2022" name="Int. J. Mol. Sci.">
        <title>Draft Genome of Tanacetum Coccineum: Genomic Comparison of Closely Related Tanacetum-Family Plants.</title>
        <authorList>
            <person name="Yamashiro T."/>
            <person name="Shiraishi A."/>
            <person name="Nakayama K."/>
            <person name="Satake H."/>
        </authorList>
    </citation>
    <scope>NUCLEOTIDE SEQUENCE</scope>
</reference>
<evidence type="ECO:0000313" key="5">
    <source>
        <dbReference type="Proteomes" id="UP001151760"/>
    </source>
</evidence>
<dbReference type="Gene3D" id="4.10.60.10">
    <property type="entry name" value="Zinc finger, CCHC-type"/>
    <property type="match status" value="1"/>
</dbReference>
<dbReference type="InterPro" id="IPR001878">
    <property type="entry name" value="Znf_CCHC"/>
</dbReference>
<dbReference type="InterPro" id="IPR036875">
    <property type="entry name" value="Znf_CCHC_sf"/>
</dbReference>
<dbReference type="SUPFAM" id="SSF57756">
    <property type="entry name" value="Retrovirus zinc finger-like domains"/>
    <property type="match status" value="1"/>
</dbReference>
<evidence type="ECO:0000256" key="1">
    <source>
        <dbReference type="PROSITE-ProRule" id="PRU00047"/>
    </source>
</evidence>
<comment type="caution">
    <text evidence="4">The sequence shown here is derived from an EMBL/GenBank/DDBJ whole genome shotgun (WGS) entry which is preliminary data.</text>
</comment>
<dbReference type="EMBL" id="BQNB010021007">
    <property type="protein sequence ID" value="GJU01900.1"/>
    <property type="molecule type" value="Genomic_DNA"/>
</dbReference>
<keyword evidence="1" id="KW-0862">Zinc</keyword>
<dbReference type="SMART" id="SM00343">
    <property type="entry name" value="ZnF_C2HC"/>
    <property type="match status" value="1"/>
</dbReference>
<dbReference type="PROSITE" id="PS50158">
    <property type="entry name" value="ZF_CCHC"/>
    <property type="match status" value="1"/>
</dbReference>
<feature type="compositionally biased region" description="Basic and acidic residues" evidence="2">
    <location>
        <begin position="252"/>
        <end position="264"/>
    </location>
</feature>
<gene>
    <name evidence="4" type="ORF">Tco_1112238</name>
</gene>
<feature type="region of interest" description="Disordered" evidence="2">
    <location>
        <begin position="240"/>
        <end position="264"/>
    </location>
</feature>
<dbReference type="Pfam" id="PF03732">
    <property type="entry name" value="Retrotrans_gag"/>
    <property type="match status" value="1"/>
</dbReference>
<evidence type="ECO:0000259" key="3">
    <source>
        <dbReference type="PROSITE" id="PS50158"/>
    </source>
</evidence>
<reference evidence="4" key="2">
    <citation type="submission" date="2022-01" db="EMBL/GenBank/DDBJ databases">
        <authorList>
            <person name="Yamashiro T."/>
            <person name="Shiraishi A."/>
            <person name="Satake H."/>
            <person name="Nakayama K."/>
        </authorList>
    </citation>
    <scope>NUCLEOTIDE SEQUENCE</scope>
</reference>
<dbReference type="InterPro" id="IPR005162">
    <property type="entry name" value="Retrotrans_gag_dom"/>
</dbReference>
<feature type="domain" description="CCHC-type" evidence="3">
    <location>
        <begin position="222"/>
        <end position="237"/>
    </location>
</feature>
<organism evidence="4 5">
    <name type="scientific">Tanacetum coccineum</name>
    <dbReference type="NCBI Taxonomy" id="301880"/>
    <lineage>
        <taxon>Eukaryota</taxon>
        <taxon>Viridiplantae</taxon>
        <taxon>Streptophyta</taxon>
        <taxon>Embryophyta</taxon>
        <taxon>Tracheophyta</taxon>
        <taxon>Spermatophyta</taxon>
        <taxon>Magnoliopsida</taxon>
        <taxon>eudicotyledons</taxon>
        <taxon>Gunneridae</taxon>
        <taxon>Pentapetalae</taxon>
        <taxon>asterids</taxon>
        <taxon>campanulids</taxon>
        <taxon>Asterales</taxon>
        <taxon>Asteraceae</taxon>
        <taxon>Asteroideae</taxon>
        <taxon>Anthemideae</taxon>
        <taxon>Anthemidinae</taxon>
        <taxon>Tanacetum</taxon>
    </lineage>
</organism>
<feature type="compositionally biased region" description="Basic and acidic residues" evidence="2">
    <location>
        <begin position="161"/>
        <end position="196"/>
    </location>
</feature>
<proteinExistence type="predicted"/>
<feature type="region of interest" description="Disordered" evidence="2">
    <location>
        <begin position="134"/>
        <end position="200"/>
    </location>
</feature>
<keyword evidence="1" id="KW-0479">Metal-binding</keyword>
<dbReference type="Proteomes" id="UP001151760">
    <property type="component" value="Unassembled WGS sequence"/>
</dbReference>
<name>A0ABQ5IQ83_9ASTR</name>
<feature type="compositionally biased region" description="Basic and acidic residues" evidence="2">
    <location>
        <begin position="134"/>
        <end position="150"/>
    </location>
</feature>
<protein>
    <submittedName>
        <fullName evidence="4">Zinc finger, CCHC-type, retrotransposon gag domain protein</fullName>
    </submittedName>
</protein>
<evidence type="ECO:0000313" key="4">
    <source>
        <dbReference type="EMBL" id="GJU01900.1"/>
    </source>
</evidence>
<sequence length="264" mass="29919">MVNTRQYTPEFSGLAFDEAVQRAVNALLPGLTTQITNWLPIRNGAWGSDALSWWKDVKQAKGGEMYVITLPWKDFLKLFFSQYFPRSEQQKYEREYHTIHQRDEETSGKFMKSFLRLPGFVVADAARNIEILRERSSQNNKRNRDGDRIRPIAQGSNQRGYDQKRYDGHGHDRHGSSQRGYDQKGYDGRSQKRYSDHASSPPCDICGKLYLGKACYRAIGACFTCGLTGHMARDCPKNGGNGGRGSGDDNQPDTKGRVFSSTKD</sequence>
<keyword evidence="5" id="KW-1185">Reference proteome</keyword>
<evidence type="ECO:0000256" key="2">
    <source>
        <dbReference type="SAM" id="MobiDB-lite"/>
    </source>
</evidence>
<accession>A0ABQ5IQ83</accession>
<keyword evidence="1" id="KW-0863">Zinc-finger</keyword>